<evidence type="ECO:0000313" key="6">
    <source>
        <dbReference type="EMBL" id="PZW21012.1"/>
    </source>
</evidence>
<dbReference type="InterPro" id="IPR011703">
    <property type="entry name" value="ATPase_AAA-3"/>
</dbReference>
<organism evidence="6 7">
    <name type="scientific">Thermosporothrix hazakensis</name>
    <dbReference type="NCBI Taxonomy" id="644383"/>
    <lineage>
        <taxon>Bacteria</taxon>
        <taxon>Bacillati</taxon>
        <taxon>Chloroflexota</taxon>
        <taxon>Ktedonobacteria</taxon>
        <taxon>Ktedonobacterales</taxon>
        <taxon>Thermosporotrichaceae</taxon>
        <taxon>Thermosporothrix</taxon>
    </lineage>
</organism>
<dbReference type="GO" id="GO:0016887">
    <property type="term" value="F:ATP hydrolysis activity"/>
    <property type="evidence" value="ECO:0007669"/>
    <property type="project" value="InterPro"/>
</dbReference>
<dbReference type="PIRSF" id="PIRSF002849">
    <property type="entry name" value="AAA_ATPase_chaperone_MoxR_prd"/>
    <property type="match status" value="1"/>
</dbReference>
<protein>
    <submittedName>
        <fullName evidence="6">MoxR-like ATPase</fullName>
    </submittedName>
</protein>
<dbReference type="Proteomes" id="UP000248806">
    <property type="component" value="Unassembled WGS sequence"/>
</dbReference>
<keyword evidence="1" id="KW-0547">Nucleotide-binding</keyword>
<evidence type="ECO:0000259" key="5">
    <source>
        <dbReference type="Pfam" id="PF17863"/>
    </source>
</evidence>
<dbReference type="PANTHER" id="PTHR42759:SF5">
    <property type="entry name" value="METHANOL DEHYDROGENASE REGULATOR"/>
    <property type="match status" value="1"/>
</dbReference>
<dbReference type="Gene3D" id="3.40.50.300">
    <property type="entry name" value="P-loop containing nucleotide triphosphate hydrolases"/>
    <property type="match status" value="1"/>
</dbReference>
<dbReference type="PANTHER" id="PTHR42759">
    <property type="entry name" value="MOXR FAMILY PROTEIN"/>
    <property type="match status" value="1"/>
</dbReference>
<dbReference type="Gene3D" id="1.10.8.80">
    <property type="entry name" value="Magnesium chelatase subunit I, C-Terminal domain"/>
    <property type="match status" value="1"/>
</dbReference>
<keyword evidence="7" id="KW-1185">Reference proteome</keyword>
<name>A0A326U8V2_THEHA</name>
<keyword evidence="2" id="KW-0067">ATP-binding</keyword>
<evidence type="ECO:0000256" key="3">
    <source>
        <dbReference type="ARBA" id="ARBA00061607"/>
    </source>
</evidence>
<sequence>MQVQDLATAVQRVIGNVERVIVGKAESVAFSLIAVICHGHILIEDVPGVGKTVLTKAIARSIGCSFKRIQFTPDLLPSDVTGVSIYNQKNGNFEFRPGPIMAQIVLADEVNRATPKTQSALLEAMEENQITVDGVTYQLPQPFMVMATQNPIEYEGTFPLPEAQLDRFMMNIKLGYPQPTAEVNILDSQQHHHPLDDIAQIMTAEELLQIQEQVRTIHVDPSIREYIVAIANATRNHQNIYLGASPRGSLALFRAAQALAAIRGRSYVIPDDVKALVKPTLAHRIIVTPAARVRSISSTAILDEILQSVPVPNAWVSGGKGR</sequence>
<dbReference type="AlphaFoldDB" id="A0A326U8V2"/>
<dbReference type="InterPro" id="IPR041628">
    <property type="entry name" value="ChlI/MoxR_AAA_lid"/>
</dbReference>
<dbReference type="InterPro" id="IPR050764">
    <property type="entry name" value="CbbQ/NirQ/NorQ/GpvN"/>
</dbReference>
<accession>A0A326U8V2</accession>
<dbReference type="InterPro" id="IPR027417">
    <property type="entry name" value="P-loop_NTPase"/>
</dbReference>
<gene>
    <name evidence="6" type="ORF">EI42_05774</name>
</gene>
<feature type="domain" description="ATPase AAA-3" evidence="4">
    <location>
        <begin position="40"/>
        <end position="170"/>
    </location>
</feature>
<dbReference type="SUPFAM" id="SSF52540">
    <property type="entry name" value="P-loop containing nucleoside triphosphate hydrolases"/>
    <property type="match status" value="1"/>
</dbReference>
<reference evidence="6 7" key="1">
    <citation type="submission" date="2018-06" db="EMBL/GenBank/DDBJ databases">
        <title>Genomic Encyclopedia of Archaeal and Bacterial Type Strains, Phase II (KMG-II): from individual species to whole genera.</title>
        <authorList>
            <person name="Goeker M."/>
        </authorList>
    </citation>
    <scope>NUCLEOTIDE SEQUENCE [LARGE SCALE GENOMIC DNA]</scope>
    <source>
        <strain evidence="6 7">ATCC BAA-1881</strain>
    </source>
</reference>
<feature type="domain" description="ChlI/MoxR AAA lid" evidence="5">
    <location>
        <begin position="233"/>
        <end position="305"/>
    </location>
</feature>
<evidence type="ECO:0000256" key="1">
    <source>
        <dbReference type="ARBA" id="ARBA00022741"/>
    </source>
</evidence>
<dbReference type="Pfam" id="PF07726">
    <property type="entry name" value="AAA_3"/>
    <property type="match status" value="1"/>
</dbReference>
<proteinExistence type="inferred from homology"/>
<dbReference type="OrthoDB" id="9808397at2"/>
<dbReference type="FunFam" id="3.40.50.300:FF:000640">
    <property type="entry name" value="MoxR family ATPase"/>
    <property type="match status" value="1"/>
</dbReference>
<dbReference type="Pfam" id="PF17863">
    <property type="entry name" value="AAA_lid_2"/>
    <property type="match status" value="1"/>
</dbReference>
<dbReference type="RefSeq" id="WP_111326010.1">
    <property type="nucleotide sequence ID" value="NZ_BIFX01000001.1"/>
</dbReference>
<evidence type="ECO:0000259" key="4">
    <source>
        <dbReference type="Pfam" id="PF07726"/>
    </source>
</evidence>
<dbReference type="EMBL" id="QKUF01000038">
    <property type="protein sequence ID" value="PZW21012.1"/>
    <property type="molecule type" value="Genomic_DNA"/>
</dbReference>
<dbReference type="GO" id="GO:0005524">
    <property type="term" value="F:ATP binding"/>
    <property type="evidence" value="ECO:0007669"/>
    <property type="project" value="UniProtKB-KW"/>
</dbReference>
<comment type="similarity">
    <text evidence="3">Belongs to the MoxR family.</text>
</comment>
<evidence type="ECO:0000256" key="2">
    <source>
        <dbReference type="ARBA" id="ARBA00022840"/>
    </source>
</evidence>
<evidence type="ECO:0000313" key="7">
    <source>
        <dbReference type="Proteomes" id="UP000248806"/>
    </source>
</evidence>
<comment type="caution">
    <text evidence="6">The sequence shown here is derived from an EMBL/GenBank/DDBJ whole genome shotgun (WGS) entry which is preliminary data.</text>
</comment>